<evidence type="ECO:0000256" key="7">
    <source>
        <dbReference type="ARBA" id="ARBA00022824"/>
    </source>
</evidence>
<dbReference type="PROSITE" id="PS51682">
    <property type="entry name" value="SAM_OMT_I"/>
    <property type="match status" value="1"/>
</dbReference>
<gene>
    <name evidence="14 15" type="primary">tomt</name>
    <name evidence="14" type="synonym">mercury</name>
    <name evidence="14" type="synonym">mrc</name>
</gene>
<comment type="catalytic activity">
    <reaction evidence="11">
        <text>a catechol + S-adenosyl-L-methionine = a guaiacol + S-adenosyl-L-homocysteine + H(+)</text>
        <dbReference type="Rhea" id="RHEA:17877"/>
        <dbReference type="ChEBI" id="CHEBI:15378"/>
        <dbReference type="ChEBI" id="CHEBI:33566"/>
        <dbReference type="ChEBI" id="CHEBI:57856"/>
        <dbReference type="ChEBI" id="CHEBI:59789"/>
        <dbReference type="ChEBI" id="CHEBI:134251"/>
        <dbReference type="EC" id="2.1.1.6"/>
    </reaction>
</comment>
<dbReference type="Pfam" id="PF01596">
    <property type="entry name" value="Methyltransf_3"/>
    <property type="match status" value="1"/>
</dbReference>
<dbReference type="AGR" id="ZFIN:ZDB-GENE-160629-1"/>
<keyword evidence="5" id="KW-0949">S-adenosyl-L-methionine</keyword>
<evidence type="ECO:0000256" key="12">
    <source>
        <dbReference type="SAM" id="Phobius"/>
    </source>
</evidence>
<dbReference type="GO" id="GO:0006897">
    <property type="term" value="P:endocytosis"/>
    <property type="evidence" value="ECO:0000315"/>
    <property type="project" value="ZFIN"/>
</dbReference>
<name>A0AB32T7Z5_DANRE</name>
<evidence type="ECO:0000313" key="13">
    <source>
        <dbReference type="Proteomes" id="UP000000437"/>
    </source>
</evidence>
<accession>A0AB32T7Z5</accession>
<evidence type="ECO:0000256" key="4">
    <source>
        <dbReference type="ARBA" id="ARBA00022679"/>
    </source>
</evidence>
<keyword evidence="4" id="KW-0808">Transferase</keyword>
<sequence length="317" mass="36239">MMSCCGHMTLQVKWRLRCSIIIHEEESDWLLEPVSLHTCLSVCFLSSLSSVILRSVLKMVSPAIALAFLPLLLTLIIRYRYYFVLLYRAVLTRWVRDCLSGISREERAFQYILTHATPGDSQSILDTFDTWCSKVEFISNIGPKKGKILDRLLQENCPITVLELGTHCGYSTVRMARSLPIGARIYSVEMDQRNAQVAEKIIRLAGFDDDMVELIQRPSDEVIPRLREDLGVERLDLVLMDHWKRCYLPDLHLLEDSGLIGQGSIILADNVIFPGAPNFLRYARRCGLYEVRVHRATLEYMRGIPDGMAELTYIGIK</sequence>
<keyword evidence="7" id="KW-0256">Endoplasmic reticulum</keyword>
<keyword evidence="12" id="KW-1133">Transmembrane helix</keyword>
<comment type="subcellular location">
    <subcellularLocation>
        <location evidence="1">Endoplasmic reticulum</location>
    </subcellularLocation>
</comment>
<evidence type="ECO:0000313" key="14">
    <source>
        <dbReference type="RefSeq" id="XP_068069544.1"/>
    </source>
</evidence>
<dbReference type="PANTHER" id="PTHR43836:SF1">
    <property type="entry name" value="TRANSMEMBRANE O-METHYLTRANSFERASE"/>
    <property type="match status" value="1"/>
</dbReference>
<dbReference type="Gene3D" id="3.40.50.150">
    <property type="entry name" value="Vaccinia Virus protein VP39"/>
    <property type="match status" value="1"/>
</dbReference>
<dbReference type="CDD" id="cd02440">
    <property type="entry name" value="AdoMet_MTases"/>
    <property type="match status" value="1"/>
</dbReference>
<keyword evidence="8" id="KW-0531">Neurotransmitter degradation</keyword>
<evidence type="ECO:0000256" key="8">
    <source>
        <dbReference type="ARBA" id="ARBA00022867"/>
    </source>
</evidence>
<dbReference type="SUPFAM" id="SSF53335">
    <property type="entry name" value="S-adenosyl-L-methionine-dependent methyltransferases"/>
    <property type="match status" value="1"/>
</dbReference>
<dbReference type="GO" id="GO:0007605">
    <property type="term" value="P:sensory perception of sound"/>
    <property type="evidence" value="ECO:0007669"/>
    <property type="project" value="UniProtKB-KW"/>
</dbReference>
<dbReference type="GO" id="GO:0032259">
    <property type="term" value="P:methylation"/>
    <property type="evidence" value="ECO:0007669"/>
    <property type="project" value="UniProtKB-KW"/>
</dbReference>
<reference evidence="14" key="1">
    <citation type="submission" date="2025-08" db="UniProtKB">
        <authorList>
            <consortium name="RefSeq"/>
        </authorList>
    </citation>
    <scope>IDENTIFICATION</scope>
    <source>
        <strain evidence="14">Tuebingen</strain>
        <tissue evidence="14">Fibroblasts and whole tissue</tissue>
    </source>
</reference>
<evidence type="ECO:0000256" key="10">
    <source>
        <dbReference type="ARBA" id="ARBA00023453"/>
    </source>
</evidence>
<organism evidence="13 14">
    <name type="scientific">Danio rerio</name>
    <name type="common">Zebrafish</name>
    <name type="synonym">Brachydanio rerio</name>
    <dbReference type="NCBI Taxonomy" id="7955"/>
    <lineage>
        <taxon>Eukaryota</taxon>
        <taxon>Metazoa</taxon>
        <taxon>Chordata</taxon>
        <taxon>Craniata</taxon>
        <taxon>Vertebrata</taxon>
        <taxon>Euteleostomi</taxon>
        <taxon>Actinopterygii</taxon>
        <taxon>Neopterygii</taxon>
        <taxon>Teleostei</taxon>
        <taxon>Ostariophysi</taxon>
        <taxon>Cypriniformes</taxon>
        <taxon>Danionidae</taxon>
        <taxon>Danioninae</taxon>
        <taxon>Danio</taxon>
    </lineage>
</organism>
<dbReference type="InterPro" id="IPR029063">
    <property type="entry name" value="SAM-dependent_MTases_sf"/>
</dbReference>
<dbReference type="RefSeq" id="XP_068069544.1">
    <property type="nucleotide sequence ID" value="XM_068213443.2"/>
</dbReference>
<evidence type="ECO:0000313" key="15">
    <source>
        <dbReference type="ZFIN" id="ZDB-GENE-160629-1"/>
    </source>
</evidence>
<dbReference type="GO" id="GO:0050974">
    <property type="term" value="P:detection of mechanical stimulus involved in sensory perception"/>
    <property type="evidence" value="ECO:0000315"/>
    <property type="project" value="ZFIN"/>
</dbReference>
<evidence type="ECO:0000256" key="9">
    <source>
        <dbReference type="ARBA" id="ARBA00022939"/>
    </source>
</evidence>
<evidence type="ECO:0000256" key="3">
    <source>
        <dbReference type="ARBA" id="ARBA00022603"/>
    </source>
</evidence>
<evidence type="ECO:0000256" key="5">
    <source>
        <dbReference type="ARBA" id="ARBA00022691"/>
    </source>
</evidence>
<dbReference type="Proteomes" id="UP000000437">
    <property type="component" value="Chromosome 15"/>
</dbReference>
<dbReference type="ZFIN" id="ZDB-GENE-160629-1">
    <property type="gene designation" value="tomt"/>
</dbReference>
<dbReference type="GO" id="GO:0005783">
    <property type="term" value="C:endoplasmic reticulum"/>
    <property type="evidence" value="ECO:0007669"/>
    <property type="project" value="UniProtKB-SubCell"/>
</dbReference>
<dbReference type="InterPro" id="IPR002935">
    <property type="entry name" value="SAM_O-MeTrfase"/>
</dbReference>
<dbReference type="AlphaFoldDB" id="A0AB32T7Z5"/>
<dbReference type="GO" id="GO:0006584">
    <property type="term" value="P:catecholamine metabolic process"/>
    <property type="evidence" value="ECO:0007669"/>
    <property type="project" value="UniProtKB-KW"/>
</dbReference>
<evidence type="ECO:0000256" key="1">
    <source>
        <dbReference type="ARBA" id="ARBA00004240"/>
    </source>
</evidence>
<evidence type="ECO:0000256" key="11">
    <source>
        <dbReference type="ARBA" id="ARBA00051279"/>
    </source>
</evidence>
<dbReference type="PANTHER" id="PTHR43836">
    <property type="entry name" value="CATECHOL O-METHYLTRANSFERASE 1-RELATED"/>
    <property type="match status" value="1"/>
</dbReference>
<feature type="transmembrane region" description="Helical" evidence="12">
    <location>
        <begin position="60"/>
        <end position="81"/>
    </location>
</feature>
<dbReference type="GeneID" id="110437932"/>
<protein>
    <recommendedName>
        <fullName evidence="2">catechol O-methyltransferase</fullName>
        <ecNumber evidence="2">2.1.1.6</ecNumber>
    </recommendedName>
</protein>
<comment type="similarity">
    <text evidence="10">Belongs to the class I-like SAM-binding methyltransferase superfamily. Cation-dependent O-methyltransferase family.</text>
</comment>
<keyword evidence="12 14" id="KW-0812">Transmembrane</keyword>
<dbReference type="GO" id="GO:0060122">
    <property type="term" value="P:inner ear receptor cell stereocilium organization"/>
    <property type="evidence" value="ECO:0000315"/>
    <property type="project" value="ZFIN"/>
</dbReference>
<dbReference type="GO" id="GO:0016206">
    <property type="term" value="F:catechol O-methyltransferase activity"/>
    <property type="evidence" value="ECO:0007669"/>
    <property type="project" value="UniProtKB-EC"/>
</dbReference>
<dbReference type="EC" id="2.1.1.6" evidence="2"/>
<dbReference type="FunFam" id="3.40.50.150:FF:000054">
    <property type="entry name" value="Catechol O-methyltransferase"/>
    <property type="match status" value="1"/>
</dbReference>
<evidence type="ECO:0000256" key="2">
    <source>
        <dbReference type="ARBA" id="ARBA00012880"/>
    </source>
</evidence>
<evidence type="ECO:0000256" key="6">
    <source>
        <dbReference type="ARBA" id="ARBA00022740"/>
    </source>
</evidence>
<keyword evidence="13" id="KW-1185">Reference proteome</keyword>
<proteinExistence type="inferred from homology"/>
<keyword evidence="6" id="KW-1009">Hearing</keyword>
<keyword evidence="3" id="KW-0489">Methyltransferase</keyword>
<dbReference type="GO" id="GO:0035315">
    <property type="term" value="P:hair cell differentiation"/>
    <property type="evidence" value="ECO:0000315"/>
    <property type="project" value="ZFIN"/>
</dbReference>
<keyword evidence="12" id="KW-0472">Membrane</keyword>
<keyword evidence="9" id="KW-0128">Catecholamine metabolism</keyword>
<dbReference type="CTD" id="120356740"/>
<dbReference type="GO" id="GO:0048884">
    <property type="term" value="P:neuromast development"/>
    <property type="evidence" value="ECO:0000315"/>
    <property type="project" value="ZFIN"/>
</dbReference>